<reference evidence="5 6" key="1">
    <citation type="submission" date="2020-07" db="EMBL/GenBank/DDBJ databases">
        <title>Sequencing the genomes of 1000 actinobacteria strains.</title>
        <authorList>
            <person name="Klenk H.-P."/>
        </authorList>
    </citation>
    <scope>NUCLEOTIDE SEQUENCE [LARGE SCALE GENOMIC DNA]</scope>
    <source>
        <strain evidence="5 6">DSM 44442</strain>
    </source>
</reference>
<comment type="caution">
    <text evidence="5">The sequence shown here is derived from an EMBL/GenBank/DDBJ whole genome shotgun (WGS) entry which is preliminary data.</text>
</comment>
<accession>A0A7Z0J8U1</accession>
<organism evidence="5 6">
    <name type="scientific">Nocardiopsis aegyptia</name>
    <dbReference type="NCBI Taxonomy" id="220378"/>
    <lineage>
        <taxon>Bacteria</taxon>
        <taxon>Bacillati</taxon>
        <taxon>Actinomycetota</taxon>
        <taxon>Actinomycetes</taxon>
        <taxon>Streptosporangiales</taxon>
        <taxon>Nocardiopsidaceae</taxon>
        <taxon>Nocardiopsis</taxon>
    </lineage>
</organism>
<feature type="signal peptide" evidence="3">
    <location>
        <begin position="1"/>
        <end position="25"/>
    </location>
</feature>
<sequence length="277" mass="29837">MIRRSFLAASAAVLGAPLIATPAWAAPGRAPRVFVTGDSTASTYAAHEAPRTGWGQALELFLGHGATVDNRALSGASSKSFADLGLLDGVLADIRPGDHLLVSFGHNDSKSADPDRYTEPWSTYQEQLTVYLDGARERGAHPVLVTSVERRRFTGDGAPRESHGDYPAAMRALADREDVPLVDLTALSLELWGELGPEGTKGHFLWLDPGAHANYPDGVEDNTHFQAHGAIEVARLVAAALKRQRVLPPYLVRRLGDDLPDSAVTWPAERPVRTRVA</sequence>
<evidence type="ECO:0000256" key="1">
    <source>
        <dbReference type="ARBA" id="ARBA00008668"/>
    </source>
</evidence>
<dbReference type="CDD" id="cd01821">
    <property type="entry name" value="Rhamnogalacturan_acetylesterase_like"/>
    <property type="match status" value="1"/>
</dbReference>
<protein>
    <submittedName>
        <fullName evidence="5">Pectinesterase</fullName>
        <ecNumber evidence="5">3.1.1.11</ecNumber>
    </submittedName>
</protein>
<dbReference type="PANTHER" id="PTHR43695:SF1">
    <property type="entry name" value="RHAMNOGALACTURONAN ACETYLESTERASE"/>
    <property type="match status" value="1"/>
</dbReference>
<dbReference type="InterPro" id="IPR036514">
    <property type="entry name" value="SGNH_hydro_sf"/>
</dbReference>
<feature type="chain" id="PRO_5031040186" evidence="3">
    <location>
        <begin position="26"/>
        <end position="277"/>
    </location>
</feature>
<evidence type="ECO:0000313" key="6">
    <source>
        <dbReference type="Proteomes" id="UP000572051"/>
    </source>
</evidence>
<dbReference type="SUPFAM" id="SSF52266">
    <property type="entry name" value="SGNH hydrolase"/>
    <property type="match status" value="1"/>
</dbReference>
<name>A0A7Z0J8U1_9ACTN</name>
<evidence type="ECO:0000259" key="4">
    <source>
        <dbReference type="Pfam" id="PF13472"/>
    </source>
</evidence>
<gene>
    <name evidence="5" type="ORF">HNR10_000988</name>
</gene>
<dbReference type="EMBL" id="JACCFS010000001">
    <property type="protein sequence ID" value="NYJ33107.1"/>
    <property type="molecule type" value="Genomic_DNA"/>
</dbReference>
<dbReference type="Pfam" id="PF13472">
    <property type="entry name" value="Lipase_GDSL_2"/>
    <property type="match status" value="1"/>
</dbReference>
<keyword evidence="2 5" id="KW-0378">Hydrolase</keyword>
<dbReference type="AlphaFoldDB" id="A0A7Z0J8U1"/>
<dbReference type="EC" id="3.1.1.11" evidence="5"/>
<dbReference type="PANTHER" id="PTHR43695">
    <property type="entry name" value="PUTATIVE (AFU_ORTHOLOGUE AFUA_2G17250)-RELATED"/>
    <property type="match status" value="1"/>
</dbReference>
<dbReference type="InterPro" id="IPR013830">
    <property type="entry name" value="SGNH_hydro"/>
</dbReference>
<dbReference type="Proteomes" id="UP000572051">
    <property type="component" value="Unassembled WGS sequence"/>
</dbReference>
<evidence type="ECO:0000256" key="3">
    <source>
        <dbReference type="SAM" id="SignalP"/>
    </source>
</evidence>
<proteinExistence type="inferred from homology"/>
<dbReference type="InterPro" id="IPR037459">
    <property type="entry name" value="RhgT-like"/>
</dbReference>
<keyword evidence="6" id="KW-1185">Reference proteome</keyword>
<dbReference type="GO" id="GO:0030599">
    <property type="term" value="F:pectinesterase activity"/>
    <property type="evidence" value="ECO:0007669"/>
    <property type="project" value="UniProtKB-EC"/>
</dbReference>
<dbReference type="RefSeq" id="WP_179821152.1">
    <property type="nucleotide sequence ID" value="NZ_JACCFS010000001.1"/>
</dbReference>
<feature type="domain" description="SGNH hydrolase-type esterase" evidence="4">
    <location>
        <begin position="37"/>
        <end position="214"/>
    </location>
</feature>
<evidence type="ECO:0000256" key="2">
    <source>
        <dbReference type="ARBA" id="ARBA00022801"/>
    </source>
</evidence>
<comment type="similarity">
    <text evidence="1">Belongs to the 'GDSL' lipolytic enzyme family.</text>
</comment>
<keyword evidence="3" id="KW-0732">Signal</keyword>
<evidence type="ECO:0000313" key="5">
    <source>
        <dbReference type="EMBL" id="NYJ33107.1"/>
    </source>
</evidence>
<dbReference type="Gene3D" id="3.40.50.1110">
    <property type="entry name" value="SGNH hydrolase"/>
    <property type="match status" value="1"/>
</dbReference>